<name>A0A2U9C711_SCOMX</name>
<keyword evidence="3" id="KW-1003">Cell membrane</keyword>
<dbReference type="Gene3D" id="3.50.30.30">
    <property type="match status" value="1"/>
</dbReference>
<organism evidence="10 11">
    <name type="scientific">Scophthalmus maximus</name>
    <name type="common">Turbot</name>
    <name type="synonym">Psetta maxima</name>
    <dbReference type="NCBI Taxonomy" id="52904"/>
    <lineage>
        <taxon>Eukaryota</taxon>
        <taxon>Metazoa</taxon>
        <taxon>Chordata</taxon>
        <taxon>Craniata</taxon>
        <taxon>Vertebrata</taxon>
        <taxon>Euteleostomi</taxon>
        <taxon>Actinopterygii</taxon>
        <taxon>Neopterygii</taxon>
        <taxon>Teleostei</taxon>
        <taxon>Neoteleostei</taxon>
        <taxon>Acanthomorphata</taxon>
        <taxon>Carangaria</taxon>
        <taxon>Pleuronectiformes</taxon>
        <taxon>Pleuronectoidei</taxon>
        <taxon>Scophthalmidae</taxon>
        <taxon>Scophthalmus</taxon>
    </lineage>
</organism>
<evidence type="ECO:0000256" key="9">
    <source>
        <dbReference type="SAM" id="Phobius"/>
    </source>
</evidence>
<keyword evidence="4" id="KW-0997">Cell inner membrane</keyword>
<evidence type="ECO:0000256" key="4">
    <source>
        <dbReference type="ARBA" id="ARBA00022519"/>
    </source>
</evidence>
<feature type="region of interest" description="Disordered" evidence="8">
    <location>
        <begin position="1"/>
        <end position="28"/>
    </location>
</feature>
<evidence type="ECO:0000313" key="11">
    <source>
        <dbReference type="Proteomes" id="UP000246464"/>
    </source>
</evidence>
<dbReference type="Proteomes" id="UP000246464">
    <property type="component" value="Chromosome 12"/>
</dbReference>
<dbReference type="GO" id="GO:0003333">
    <property type="term" value="P:amino acid transmembrane transport"/>
    <property type="evidence" value="ECO:0007669"/>
    <property type="project" value="InterPro"/>
</dbReference>
<dbReference type="SUPFAM" id="SSF52025">
    <property type="entry name" value="PA domain"/>
    <property type="match status" value="1"/>
</dbReference>
<reference evidence="10 11" key="1">
    <citation type="submission" date="2017-12" db="EMBL/GenBank/DDBJ databases">
        <title>Integrating genomic resources of turbot (Scophthalmus maximus) in depth evaluation of genetic and physical mapping variation across individuals.</title>
        <authorList>
            <person name="Martinez P."/>
        </authorList>
    </citation>
    <scope>NUCLEOTIDE SEQUENCE [LARGE SCALE GENOMIC DNA]</scope>
</reference>
<dbReference type="Gene3D" id="1.20.930.40">
    <property type="entry name" value="Transferrin receptor-like, dimerisation domain"/>
    <property type="match status" value="1"/>
</dbReference>
<protein>
    <submittedName>
        <fullName evidence="10">Putative inactive N-acetylated-alpha-linked acidic dipeptidase-like protein 2</fullName>
    </submittedName>
</protein>
<dbReference type="Pfam" id="PF03222">
    <property type="entry name" value="Trp_Tyr_perm"/>
    <property type="match status" value="1"/>
</dbReference>
<evidence type="ECO:0000313" key="10">
    <source>
        <dbReference type="EMBL" id="AWP11516.1"/>
    </source>
</evidence>
<feature type="transmembrane region" description="Helical" evidence="9">
    <location>
        <begin position="911"/>
        <end position="931"/>
    </location>
</feature>
<dbReference type="EMBL" id="CP026254">
    <property type="protein sequence ID" value="AWP11516.1"/>
    <property type="molecule type" value="Genomic_DNA"/>
</dbReference>
<keyword evidence="5 9" id="KW-0812">Transmembrane</keyword>
<dbReference type="GO" id="GO:0005886">
    <property type="term" value="C:plasma membrane"/>
    <property type="evidence" value="ECO:0007669"/>
    <property type="project" value="UniProtKB-SubCell"/>
</dbReference>
<dbReference type="InterPro" id="IPR039373">
    <property type="entry name" value="Peptidase_M28B"/>
</dbReference>
<evidence type="ECO:0000256" key="2">
    <source>
        <dbReference type="ARBA" id="ARBA00022448"/>
    </source>
</evidence>
<evidence type="ECO:0000256" key="6">
    <source>
        <dbReference type="ARBA" id="ARBA00022989"/>
    </source>
</evidence>
<dbReference type="SUPFAM" id="SSF53187">
    <property type="entry name" value="Zn-dependent exopeptidases"/>
    <property type="match status" value="1"/>
</dbReference>
<gene>
    <name evidence="10" type="ORF">SMAX5B_007889</name>
</gene>
<dbReference type="STRING" id="52904.ENSSMAP00000006534"/>
<dbReference type="InterPro" id="IPR046450">
    <property type="entry name" value="PA_dom_sf"/>
</dbReference>
<keyword evidence="2" id="KW-0813">Transport</keyword>
<keyword evidence="7 9" id="KW-0472">Membrane</keyword>
<dbReference type="PANTHER" id="PTHR10404:SF32">
    <property type="entry name" value="INACTIVE N-ACETYLATED-ALPHA-LINKED ACIDIC DIPEPTIDASE-LIKE PROTEIN 2"/>
    <property type="match status" value="1"/>
</dbReference>
<sequence>MDRMQMQHIDCQRSGCSDPGPDPDPELMEPIQPSVSVSPHGRFERLQEDPNYISHFTRAPAHKGQRRLHCFLLRYFLAAVGLFVLGLLIGWFTHTPNVKPPVPPSDSSDLLEELLRGITADKINTLQKSFSSLSDDSEEARARYLYRQWVGLGLTDVHLSNHTVLLSLPGSTPNTITDRSSHQCFLPNGIPCDQRGPNDLPRQQFSYAAYSAVGSVQGEVVDVQYGRVDDLRRAKDSLNLTNRIAVVKLGQAPLLYKLSLLSELGFGGVLLYVDPCDAPPGRPTWNQAFRVTLNPGGNPAIAGMSREAGGSLTSLLVQPISAFLAKKILSSPSAAQGDTCIPLSMPPNTERKKIMLTVGSQLSYKKIYNVVGYLKGRRNPDRYVLVGSHHDSDQLGGASAIMNQLIAALTEQTKRGWVPDRTTVFCSWGGSALGNIGSFEWGKDNRVVLQSSAVAYVSLNSPVRGTETLRASASPTLLQLTSDIQRRQLLSCIRGGNCPGPNVSSLQLPGDVSFFANQLAVPTVEFAFEQTKAEETTGFLSEAQFSVEAPETLDPLFKFHETIAKMTAEAILRLVNDPVLPFYPLDIVLDVQNKLKEKSVVSPSLLSSATSLRDHAAFFQSETMRPANDPKERDPSHVRMLNDVLRDLEKSFIIPQTPPGVYRNLLYSLPGKSSEFSVLRFSQEAALHCNVTSKSVRHNSADKEVLCHSTRNQSLSLILRAIQSAERLVCFGLDLFENYPTALHHWTGSIQQLVRSDFLTIATILGTGILGLPVTIAHAGLLPFLVSFLVGFFVQALLIYLFVELLQKCQVVQLDSLKTDAAECIVMDQVIAEDPALTEDEDEDEGENAEADTGLLRPDAVALHNLEDGLQPNLHLLGHLFLSRPMSHAFNCVLLFQFEAYAALLNVSHIYVIPAFTWILTLAILLAHTVIQPVTSVLTLLKGILLIVTTILPICISMDELRIEDAALNSLYTQYCI</sequence>
<accession>A0A2U9C711</accession>
<evidence type="ECO:0000256" key="3">
    <source>
        <dbReference type="ARBA" id="ARBA00022475"/>
    </source>
</evidence>
<dbReference type="SUPFAM" id="SSF47672">
    <property type="entry name" value="Transferrin receptor-like dimerisation domain"/>
    <property type="match status" value="1"/>
</dbReference>
<dbReference type="InterPro" id="IPR018227">
    <property type="entry name" value="Amino_acid_transport_2"/>
</dbReference>
<comment type="subcellular location">
    <subcellularLocation>
        <location evidence="1">Cell inner membrane</location>
        <topology evidence="1">Multi-pass membrane protein</topology>
    </subcellularLocation>
</comment>
<dbReference type="PANTHER" id="PTHR10404">
    <property type="entry name" value="N-ACETYLATED-ALPHA-LINKED ACIDIC DIPEPTIDASE"/>
    <property type="match status" value="1"/>
</dbReference>
<keyword evidence="6 9" id="KW-1133">Transmembrane helix</keyword>
<proteinExistence type="predicted"/>
<evidence type="ECO:0000256" key="7">
    <source>
        <dbReference type="ARBA" id="ARBA00023136"/>
    </source>
</evidence>
<evidence type="ECO:0000256" key="1">
    <source>
        <dbReference type="ARBA" id="ARBA00004429"/>
    </source>
</evidence>
<evidence type="ECO:0000256" key="8">
    <source>
        <dbReference type="SAM" id="MobiDB-lite"/>
    </source>
</evidence>
<dbReference type="InterPro" id="IPR036757">
    <property type="entry name" value="TFR-like_dimer_dom_sf"/>
</dbReference>
<evidence type="ECO:0000256" key="5">
    <source>
        <dbReference type="ARBA" id="ARBA00022692"/>
    </source>
</evidence>
<feature type="transmembrane region" description="Helical" evidence="9">
    <location>
        <begin position="937"/>
        <end position="956"/>
    </location>
</feature>
<dbReference type="AlphaFoldDB" id="A0A2U9C711"/>
<feature type="transmembrane region" description="Helical" evidence="9">
    <location>
        <begin position="784"/>
        <end position="803"/>
    </location>
</feature>
<keyword evidence="11" id="KW-1185">Reference proteome</keyword>
<feature type="transmembrane region" description="Helical" evidence="9">
    <location>
        <begin position="72"/>
        <end position="92"/>
    </location>
</feature>
<dbReference type="Gene3D" id="3.40.630.10">
    <property type="entry name" value="Zn peptidases"/>
    <property type="match status" value="1"/>
</dbReference>